<gene>
    <name evidence="1" type="ORF">BDEG_24543</name>
</gene>
<dbReference type="EMBL" id="DS022305">
    <property type="protein sequence ID" value="OAJ40850.1"/>
    <property type="molecule type" value="Genomic_DNA"/>
</dbReference>
<dbReference type="Proteomes" id="UP000077115">
    <property type="component" value="Unassembled WGS sequence"/>
</dbReference>
<name>A0A177WN43_BATDL</name>
<accession>A0A177WN43</accession>
<evidence type="ECO:0000313" key="2">
    <source>
        <dbReference type="Proteomes" id="UP000077115"/>
    </source>
</evidence>
<proteinExistence type="predicted"/>
<protein>
    <submittedName>
        <fullName evidence="1">Uncharacterized protein</fullName>
    </submittedName>
</protein>
<evidence type="ECO:0000313" key="1">
    <source>
        <dbReference type="EMBL" id="OAJ40850.1"/>
    </source>
</evidence>
<reference evidence="1 2" key="2">
    <citation type="submission" date="2016-05" db="EMBL/GenBank/DDBJ databases">
        <title>Lineage-specific infection strategies underlie the spectrum of fungal disease in amphibians.</title>
        <authorList>
            <person name="Cuomo C.A."/>
            <person name="Farrer R.A."/>
            <person name="James T."/>
            <person name="Longcore J."/>
            <person name="Birren B."/>
        </authorList>
    </citation>
    <scope>NUCLEOTIDE SEQUENCE [LARGE SCALE GENOMIC DNA]</scope>
    <source>
        <strain evidence="1 2">JEL423</strain>
    </source>
</reference>
<reference evidence="1 2" key="1">
    <citation type="submission" date="2006-10" db="EMBL/GenBank/DDBJ databases">
        <title>The Genome Sequence of Batrachochytrium dendrobatidis JEL423.</title>
        <authorList>
            <consortium name="The Broad Institute Genome Sequencing Platform"/>
            <person name="Birren B."/>
            <person name="Lander E."/>
            <person name="Galagan J."/>
            <person name="Cuomo C."/>
            <person name="Devon K."/>
            <person name="Jaffe D."/>
            <person name="Butler J."/>
            <person name="Alvarez P."/>
            <person name="Gnerre S."/>
            <person name="Grabherr M."/>
            <person name="Kleber M."/>
            <person name="Mauceli E."/>
            <person name="Brockman W."/>
            <person name="Young S."/>
            <person name="LaButti K."/>
            <person name="Sykes S."/>
            <person name="DeCaprio D."/>
            <person name="Crawford M."/>
            <person name="Koehrsen M."/>
            <person name="Engels R."/>
            <person name="Montgomery P."/>
            <person name="Pearson M."/>
            <person name="Howarth C."/>
            <person name="Larson L."/>
            <person name="White J."/>
            <person name="O'Leary S."/>
            <person name="Kodira C."/>
            <person name="Zeng Q."/>
            <person name="Yandava C."/>
            <person name="Alvarado L."/>
            <person name="Longcore J."/>
            <person name="James T."/>
        </authorList>
    </citation>
    <scope>NUCLEOTIDE SEQUENCE [LARGE SCALE GENOMIC DNA]</scope>
    <source>
        <strain evidence="1 2">JEL423</strain>
    </source>
</reference>
<organism evidence="1 2">
    <name type="scientific">Batrachochytrium dendrobatidis (strain JEL423)</name>
    <dbReference type="NCBI Taxonomy" id="403673"/>
    <lineage>
        <taxon>Eukaryota</taxon>
        <taxon>Fungi</taxon>
        <taxon>Fungi incertae sedis</taxon>
        <taxon>Chytridiomycota</taxon>
        <taxon>Chytridiomycota incertae sedis</taxon>
        <taxon>Chytridiomycetes</taxon>
        <taxon>Rhizophydiales</taxon>
        <taxon>Rhizophydiales incertae sedis</taxon>
        <taxon>Batrachochytrium</taxon>
    </lineage>
</organism>
<sequence length="168" mass="19274">MQTNHIRTSIYWKCYKFVNQLLYGSTGDGTRTVFVTNAHQSQYMYGIALQSSQSLDDSHLQCDIDRHTSAWCDVTMIMMECVGVDIVDHAVISVQQVSELMVIQIRFNNKVLTVVDLMTAKHIRIQKLIQHDYSPVVWCDTVVRETQYPDICSVEHDESIVCVASQRL</sequence>
<dbReference type="AlphaFoldDB" id="A0A177WN43"/>
<dbReference type="VEuPathDB" id="FungiDB:BDEG_24543"/>